<evidence type="ECO:0000313" key="2">
    <source>
        <dbReference type="EMBL" id="CEM39532.1"/>
    </source>
</evidence>
<feature type="compositionally biased region" description="Basic residues" evidence="1">
    <location>
        <begin position="279"/>
        <end position="288"/>
    </location>
</feature>
<feature type="compositionally biased region" description="Basic and acidic residues" evidence="1">
    <location>
        <begin position="1125"/>
        <end position="1139"/>
    </location>
</feature>
<feature type="compositionally biased region" description="Basic and acidic residues" evidence="1">
    <location>
        <begin position="738"/>
        <end position="747"/>
    </location>
</feature>
<feature type="compositionally biased region" description="Pro residues" evidence="1">
    <location>
        <begin position="1016"/>
        <end position="1025"/>
    </location>
</feature>
<feature type="compositionally biased region" description="Polar residues" evidence="1">
    <location>
        <begin position="503"/>
        <end position="522"/>
    </location>
</feature>
<feature type="compositionally biased region" description="Low complexity" evidence="1">
    <location>
        <begin position="607"/>
        <end position="617"/>
    </location>
</feature>
<dbReference type="VEuPathDB" id="CryptoDB:Vbra_10736"/>
<feature type="compositionally biased region" description="Low complexity" evidence="1">
    <location>
        <begin position="402"/>
        <end position="440"/>
    </location>
</feature>
<feature type="compositionally biased region" description="Basic residues" evidence="1">
    <location>
        <begin position="1456"/>
        <end position="1468"/>
    </location>
</feature>
<feature type="compositionally biased region" description="Basic residues" evidence="1">
    <location>
        <begin position="1846"/>
        <end position="1855"/>
    </location>
</feature>
<feature type="region of interest" description="Disordered" evidence="1">
    <location>
        <begin position="270"/>
        <end position="1344"/>
    </location>
</feature>
<feature type="compositionally biased region" description="Low complexity" evidence="1">
    <location>
        <begin position="2055"/>
        <end position="2064"/>
    </location>
</feature>
<feature type="region of interest" description="Disordered" evidence="1">
    <location>
        <begin position="1988"/>
        <end position="2077"/>
    </location>
</feature>
<feature type="compositionally biased region" description="Basic and acidic residues" evidence="1">
    <location>
        <begin position="776"/>
        <end position="786"/>
    </location>
</feature>
<feature type="compositionally biased region" description="Gly residues" evidence="1">
    <location>
        <begin position="1805"/>
        <end position="1814"/>
    </location>
</feature>
<feature type="compositionally biased region" description="Low complexity" evidence="1">
    <location>
        <begin position="1632"/>
        <end position="1648"/>
    </location>
</feature>
<reference evidence="2 3" key="1">
    <citation type="submission" date="2014-11" db="EMBL/GenBank/DDBJ databases">
        <authorList>
            <person name="Zhu J."/>
            <person name="Qi W."/>
            <person name="Song R."/>
        </authorList>
    </citation>
    <scope>NUCLEOTIDE SEQUENCE [LARGE SCALE GENOMIC DNA]</scope>
</reference>
<feature type="compositionally biased region" description="Basic and acidic residues" evidence="1">
    <location>
        <begin position="1077"/>
        <end position="1088"/>
    </location>
</feature>
<protein>
    <submittedName>
        <fullName evidence="2">Uncharacterized protein</fullName>
    </submittedName>
</protein>
<feature type="compositionally biased region" description="Basic and acidic residues" evidence="1">
    <location>
        <begin position="976"/>
        <end position="989"/>
    </location>
</feature>
<evidence type="ECO:0000313" key="3">
    <source>
        <dbReference type="Proteomes" id="UP000041254"/>
    </source>
</evidence>
<feature type="region of interest" description="Disordered" evidence="1">
    <location>
        <begin position="1618"/>
        <end position="1668"/>
    </location>
</feature>
<gene>
    <name evidence="2" type="ORF">Vbra_10736</name>
</gene>
<feature type="compositionally biased region" description="Basic and acidic residues" evidence="1">
    <location>
        <begin position="357"/>
        <end position="370"/>
    </location>
</feature>
<dbReference type="Proteomes" id="UP000041254">
    <property type="component" value="Unassembled WGS sequence"/>
</dbReference>
<sequence length="2163" mass="229715">MDAQRHHATGSGRTVDAGAAIHAKPDVPNLHLPSLGIGATSPPPAAHPKGHTHTVMAAPGSHQPPVASAASARMRPTGCRPPNAHGAALPAAGKAGVHAPANEATPQAAGSVRGRPIPHPIPPYDKPFARHLPPRTASASPGPVGIPAVIKTEHNSGHKKPPTQAARYSGWTPASSSLERDCLDELVAKCSSKDPDFRCICHLTDGQVRVTAADGDSCTVTLGPLATKDGGAPITIKASVSRPPLGTSPDSSWNFSTLIHKYKQVQPQLALPPLPAPGTHHHNHHHHQQQQARPPLQRDDKRVSMGKSQERGQSKEGASQRAADRPALHRPASQDSGCPSGSLTSTGRPTRNCPSVWRRDVKEEPADGSDKGQNGRGHGGVVPTQKTGGVRVKVEEGGPSRQATPQTATAPAAQKTVTGASGAGQQRQAAQAARPTPAAAMDHSRKQPPPSVFSTMPQSPTQQSQESRPRHGQQQQQQQRQGAAGASRQESLLAGRALPLQPQHASNQGPPISRPATANKSVLSAGGRGVFTVSLRPPTIDPMNLRMPMRPPPSHLATNRPPNAPSFSPPSLPPFSPPPLPMRPPMRSLRGPPRPPPAHRPPFTSNAQQTGATTAAAPSVNKEPPVCIELSDDEPDGNAAERQGRGGRGRDRGPAIDQLQDALMEGSARGRGGGVQAVISPPRPRGQQRPAERATQGAAAGGGGESASGDQAVSDLCPSEQGDRRVGWDASDILMQPQDHRHAEHRDKKVKARPTPQPPHHVAPATLKAARPSRVNLERETMRQDEAADEGAAHSPCQKQEAKVRDAGTQPRGLPAVNVAPGATAMAPLTSHGPPPSVSPQDNEQPPPMSAHQKPVLADACVGPDTAIQDHGPPEDGDAMDAEQPQPQHRSSATQAGPHDSVGASAEGERSKQPDAVEVADGLTAKGDSGGPMPTDSKDNECTEEKPNSSVDEARLPVAVGGSLEADRSVGVAVETHPDGEQPPKEPTDHPMSSRRLLEAPSAAHDGTTFTDDIPPRVPAPPPILPQSEADSKAPNSHVDALRHESSPSVDPFDSLDPPEAAHQMPVQKNASDDADTAMRGEMGHDGQRPGVGEGEGDGARDEAEAGGPDVAGKTYNLLQGALDAWEHGGASEDEEKNHRASHVGPAAPHGHMAALVRPEGCDGSAGESGQQPKADADPSPGPSGSPAPDASPKGNNGDAMTDDDDAEHAKETPGSSVAAAAAAAGGDAKQLPTEPVDRPMAADESASPPQSRDSPRPPSESPLDVDIGGGQADSDDEPIANRPKGKRLTARPDRYTPDKAAGHGEDGHGGAAGEHRDVEMADRQEDDKAASPRPNEPSPEEMAAAVAEVKDAWQAKTTDGSALYDALFAGLEADFTYNSKSKHSRAVVVEIGPFRGKVDGEHEEEFYVRAEVYQRTDRKKQWWEFGSLQSAARRTRLRIHAGFNSGVHSLVTLRGRRVLSHNPHGRRSNNSTKKGRPADGKHKLPVIDAKLAMSSQPRQRRQPHEMEQEVRDIIHKKCKASEEMFIGLECECVHNPTSHHEEAVTVIVGPFNDPILGTYHIRGEVYRNPSQSNSRWYFSKLKEKIQRAHDRARTGQSSPGGFNEVWMDGKRILVAKSDPAQRRDAAGDAGGRPTASAAAAASEAGRPASPPVQQPGAPHTAPPPRRQREAIVEEVRELWRSKSEGGIFTGDLFAGVEAYFADNSSASKHEEAVTCTIGPFHFGANRDYYVQADVHRDPSRGKEQWYNNNLRLKIQRTMKRAESWGAVGPLPSQYTVTEVKLEGDRAIQVLQETREARKGWAKEGLGGGKGTGKGGKRKGLNSGLPSSPLRRAPRSSPPTASSRLTRPKRGKTDHKRPCTSISEQVAQCQELWYRLCDPRSAEHDAAYDGLEDKARLEHNPSSSHEEAVVARIGPFGPGSDIYIEGDFHRNPSGGQHQWEVSQWLVERLREAQREEFGQLISSTDATMIVDGDQRIVRYDGSRYRRTRQTNRQIAVDEKMAASESDARSAASGHRRNGVAGGGGAGAKRGLDGGADSDLKHKKHKTGLDDTQGQPASAAASPAGGAAGGAGAASPPGTIIKKRLEELSVDEVRAVFSHLSRTRPLAAELIKYVDTQRLDGNALSSLQQSQLSTELKMEEFGLRNLLSKWINDSKRDGVEVPLS</sequence>
<feature type="region of interest" description="Disordered" evidence="1">
    <location>
        <begin position="1798"/>
        <end position="1860"/>
    </location>
</feature>
<name>A0A0G4H742_VITBC</name>
<feature type="compositionally biased region" description="Polar residues" evidence="1">
    <location>
        <begin position="885"/>
        <end position="895"/>
    </location>
</feature>
<feature type="compositionally biased region" description="Basic and acidic residues" evidence="1">
    <location>
        <begin position="642"/>
        <end position="654"/>
    </location>
</feature>
<keyword evidence="3" id="KW-1185">Reference proteome</keyword>
<proteinExistence type="predicted"/>
<feature type="compositionally biased region" description="Basic and acidic residues" evidence="1">
    <location>
        <begin position="296"/>
        <end position="314"/>
    </location>
</feature>
<dbReference type="InParanoid" id="A0A0G4H742"/>
<feature type="compositionally biased region" description="Polar residues" evidence="1">
    <location>
        <begin position="333"/>
        <end position="353"/>
    </location>
</feature>
<feature type="compositionally biased region" description="Basic and acidic residues" evidence="1">
    <location>
        <begin position="1995"/>
        <end position="2007"/>
    </location>
</feature>
<feature type="compositionally biased region" description="Low complexity" evidence="1">
    <location>
        <begin position="454"/>
        <end position="489"/>
    </location>
</feature>
<feature type="region of interest" description="Disordered" evidence="1">
    <location>
        <begin position="1456"/>
        <end position="1482"/>
    </location>
</feature>
<organism evidence="2 3">
    <name type="scientific">Vitrella brassicaformis (strain CCMP3155)</name>
    <dbReference type="NCBI Taxonomy" id="1169540"/>
    <lineage>
        <taxon>Eukaryota</taxon>
        <taxon>Sar</taxon>
        <taxon>Alveolata</taxon>
        <taxon>Colpodellida</taxon>
        <taxon>Vitrellaceae</taxon>
        <taxon>Vitrella</taxon>
    </lineage>
</organism>
<feature type="compositionally biased region" description="Basic and acidic residues" evidence="1">
    <location>
        <begin position="936"/>
        <end position="955"/>
    </location>
</feature>
<evidence type="ECO:0000256" key="1">
    <source>
        <dbReference type="SAM" id="MobiDB-lite"/>
    </source>
</evidence>
<accession>A0A0G4H742</accession>
<feature type="compositionally biased region" description="Pro residues" evidence="1">
    <location>
        <begin position="562"/>
        <end position="584"/>
    </location>
</feature>
<dbReference type="EMBL" id="CDMY01001040">
    <property type="protein sequence ID" value="CEM39532.1"/>
    <property type="molecule type" value="Genomic_DNA"/>
</dbReference>
<feature type="compositionally biased region" description="Basic and acidic residues" evidence="1">
    <location>
        <begin position="1291"/>
        <end position="1331"/>
    </location>
</feature>